<comment type="caution">
    <text evidence="6">The sequence shown here is derived from an EMBL/GenBank/DDBJ whole genome shotgun (WGS) entry which is preliminary data.</text>
</comment>
<dbReference type="Pfam" id="PF07719">
    <property type="entry name" value="TPR_2"/>
    <property type="match status" value="1"/>
</dbReference>
<feature type="repeat" description="TPR" evidence="4">
    <location>
        <begin position="40"/>
        <end position="73"/>
    </location>
</feature>
<keyword evidence="5" id="KW-0732">Signal</keyword>
<dbReference type="PANTHER" id="PTHR14699">
    <property type="entry name" value="STI2 PROTEIN-RELATED"/>
    <property type="match status" value="1"/>
</dbReference>
<dbReference type="PANTHER" id="PTHR14699:SF0">
    <property type="entry name" value="TETRATRICOPEPTIDE REPEAT PROTEIN 21 HOMOLOG"/>
    <property type="match status" value="1"/>
</dbReference>
<dbReference type="AlphaFoldDB" id="A0A7W8G8Q7"/>
<dbReference type="PROSITE" id="PS50005">
    <property type="entry name" value="TPR"/>
    <property type="match status" value="2"/>
</dbReference>
<evidence type="ECO:0000313" key="6">
    <source>
        <dbReference type="EMBL" id="MBB5225771.1"/>
    </source>
</evidence>
<feature type="chain" id="PRO_5031070804" evidence="5">
    <location>
        <begin position="23"/>
        <end position="203"/>
    </location>
</feature>
<keyword evidence="3 4" id="KW-0802">TPR repeat</keyword>
<protein>
    <submittedName>
        <fullName evidence="6">Tetratricopeptide (TPR) repeat protein</fullName>
    </submittedName>
</protein>
<name>A0A7W8G8Q7_9SPIR</name>
<organism evidence="6 7">
    <name type="scientific">Treponema ruminis</name>
    <dbReference type="NCBI Taxonomy" id="744515"/>
    <lineage>
        <taxon>Bacteria</taxon>
        <taxon>Pseudomonadati</taxon>
        <taxon>Spirochaetota</taxon>
        <taxon>Spirochaetia</taxon>
        <taxon>Spirochaetales</taxon>
        <taxon>Treponemataceae</taxon>
        <taxon>Treponema</taxon>
    </lineage>
</organism>
<dbReference type="SMART" id="SM00028">
    <property type="entry name" value="TPR"/>
    <property type="match status" value="2"/>
</dbReference>
<evidence type="ECO:0000313" key="7">
    <source>
        <dbReference type="Proteomes" id="UP000518887"/>
    </source>
</evidence>
<keyword evidence="7" id="KW-1185">Reference proteome</keyword>
<evidence type="ECO:0000256" key="4">
    <source>
        <dbReference type="PROSITE-ProRule" id="PRU00339"/>
    </source>
</evidence>
<dbReference type="InterPro" id="IPR013105">
    <property type="entry name" value="TPR_2"/>
</dbReference>
<keyword evidence="2" id="KW-0677">Repeat</keyword>
<evidence type="ECO:0000256" key="2">
    <source>
        <dbReference type="ARBA" id="ARBA00022737"/>
    </source>
</evidence>
<dbReference type="InterPro" id="IPR011990">
    <property type="entry name" value="TPR-like_helical_dom_sf"/>
</dbReference>
<dbReference type="EMBL" id="JACHFQ010000003">
    <property type="protein sequence ID" value="MBB5225771.1"/>
    <property type="molecule type" value="Genomic_DNA"/>
</dbReference>
<dbReference type="GO" id="GO:0030991">
    <property type="term" value="C:intraciliary transport particle A"/>
    <property type="evidence" value="ECO:0007669"/>
    <property type="project" value="TreeGrafter"/>
</dbReference>
<dbReference type="InterPro" id="IPR040364">
    <property type="entry name" value="TTC21A/TTC21B"/>
</dbReference>
<reference evidence="6 7" key="1">
    <citation type="submission" date="2020-08" db="EMBL/GenBank/DDBJ databases">
        <title>Genomic Encyclopedia of Type Strains, Phase IV (KMG-IV): sequencing the most valuable type-strain genomes for metagenomic binning, comparative biology and taxonomic classification.</title>
        <authorList>
            <person name="Goeker M."/>
        </authorList>
    </citation>
    <scope>NUCLEOTIDE SEQUENCE [LARGE SCALE GENOMIC DNA]</scope>
    <source>
        <strain evidence="6 7">DSM 103462</strain>
    </source>
</reference>
<dbReference type="RefSeq" id="WP_184658373.1">
    <property type="nucleotide sequence ID" value="NZ_CP031518.1"/>
</dbReference>
<evidence type="ECO:0000256" key="1">
    <source>
        <dbReference type="ARBA" id="ARBA00010935"/>
    </source>
</evidence>
<dbReference type="Pfam" id="PF13181">
    <property type="entry name" value="TPR_8"/>
    <property type="match status" value="1"/>
</dbReference>
<comment type="similarity">
    <text evidence="1">Belongs to the TTC21 family.</text>
</comment>
<dbReference type="PROSITE" id="PS51257">
    <property type="entry name" value="PROKAR_LIPOPROTEIN"/>
    <property type="match status" value="1"/>
</dbReference>
<dbReference type="Proteomes" id="UP000518887">
    <property type="component" value="Unassembled WGS sequence"/>
</dbReference>
<evidence type="ECO:0000256" key="3">
    <source>
        <dbReference type="ARBA" id="ARBA00022803"/>
    </source>
</evidence>
<sequence>MKKFYCFQSLLILFSVFFFSCASTELRVPGETELIFKNISTEYYNIAEGYMDIKKYDKAAEYYKLAMRNKELNLPAYYKLARSYALAKNWEKASQCYDELLKLDPENSMLKVSIAYITAMSGKTDEGILQYKELLKANPYDQNLLESYVALLISVGRGEDAEESFFVLKEKFPDNKQLSTFAQQLDELVDNFNADKKAVQPQS</sequence>
<accession>A0A7W8G8Q7</accession>
<dbReference type="SUPFAM" id="SSF48452">
    <property type="entry name" value="TPR-like"/>
    <property type="match status" value="1"/>
</dbReference>
<gene>
    <name evidence="6" type="ORF">HNP76_001128</name>
</gene>
<feature type="repeat" description="TPR" evidence="4">
    <location>
        <begin position="74"/>
        <end position="107"/>
    </location>
</feature>
<dbReference type="InterPro" id="IPR019734">
    <property type="entry name" value="TPR_rpt"/>
</dbReference>
<proteinExistence type="inferred from homology"/>
<feature type="signal peptide" evidence="5">
    <location>
        <begin position="1"/>
        <end position="22"/>
    </location>
</feature>
<dbReference type="Gene3D" id="1.25.40.10">
    <property type="entry name" value="Tetratricopeptide repeat domain"/>
    <property type="match status" value="1"/>
</dbReference>
<evidence type="ECO:0000256" key="5">
    <source>
        <dbReference type="SAM" id="SignalP"/>
    </source>
</evidence>